<dbReference type="RefSeq" id="XP_011300278.1">
    <property type="nucleotide sequence ID" value="XM_011301976.1"/>
</dbReference>
<sequence>MKSLTFSRRMNIQILFLFTVIVVLLELVQLPEARKYVRPWKFHSSKARWHPFSRLPWYRFKRPRKYRRSKCQYSSRYASHHVADEEPYTIEIELPKHRRGGKHQRYLKKWDKRHRDYEDSEEDYEDESDVIFKERGVMGQWINGVNPKLRIKISRDDNLALLPFIDMKNVTRVDGGLQNTYHQVTPLTHPKDNHREGISGAVNSPEFSRFKIHKSLIGNK</sequence>
<reference evidence="1" key="1">
    <citation type="submission" date="2015-01" db="EMBL/GenBank/DDBJ databases">
        <title>Transcriptome Assembly of Fopius arisanus.</title>
        <authorList>
            <person name="Geib S."/>
        </authorList>
    </citation>
    <scope>NUCLEOTIDE SEQUENCE</scope>
</reference>
<dbReference type="EMBL" id="GBYB01007336">
    <property type="protein sequence ID" value="JAG77103.1"/>
    <property type="molecule type" value="Transcribed_RNA"/>
</dbReference>
<gene>
    <name evidence="1" type="primary">dbp10</name>
    <name evidence="3" type="synonym">LOC105264831</name>
    <name evidence="1" type="ORF">g.21936</name>
</gene>
<accession>A0A0C9RKF0</accession>
<name>A0A0C9RKF0_9HYME</name>
<evidence type="ECO:0000313" key="3">
    <source>
        <dbReference type="RefSeq" id="XP_011300278.1"/>
    </source>
</evidence>
<accession>A0A9R1TXR9</accession>
<dbReference type="KEGG" id="fas:105264831"/>
<evidence type="ECO:0000313" key="2">
    <source>
        <dbReference type="Proteomes" id="UP000694866"/>
    </source>
</evidence>
<proteinExistence type="predicted"/>
<dbReference type="AlphaFoldDB" id="A0A0C9RKF0"/>
<evidence type="ECO:0000313" key="1">
    <source>
        <dbReference type="EMBL" id="JAG77103.1"/>
    </source>
</evidence>
<protein>
    <submittedName>
        <fullName evidence="1">Dbp10 protein</fullName>
    </submittedName>
</protein>
<keyword evidence="2" id="KW-1185">Reference proteome</keyword>
<organism evidence="1">
    <name type="scientific">Fopius arisanus</name>
    <dbReference type="NCBI Taxonomy" id="64838"/>
    <lineage>
        <taxon>Eukaryota</taxon>
        <taxon>Metazoa</taxon>
        <taxon>Ecdysozoa</taxon>
        <taxon>Arthropoda</taxon>
        <taxon>Hexapoda</taxon>
        <taxon>Insecta</taxon>
        <taxon>Pterygota</taxon>
        <taxon>Neoptera</taxon>
        <taxon>Endopterygota</taxon>
        <taxon>Hymenoptera</taxon>
        <taxon>Apocrita</taxon>
        <taxon>Ichneumonoidea</taxon>
        <taxon>Braconidae</taxon>
        <taxon>Opiinae</taxon>
        <taxon>Fopius</taxon>
    </lineage>
</organism>
<dbReference type="GeneID" id="105264831"/>
<dbReference type="Proteomes" id="UP000694866">
    <property type="component" value="Unplaced"/>
</dbReference>
<reference evidence="3" key="2">
    <citation type="submission" date="2025-04" db="UniProtKB">
        <authorList>
            <consortium name="RefSeq"/>
        </authorList>
    </citation>
    <scope>IDENTIFICATION</scope>
    <source>
        <strain evidence="3">USDA-PBARC FA_bdor</strain>
        <tissue evidence="3">Whole organism</tissue>
    </source>
</reference>